<proteinExistence type="predicted"/>
<dbReference type="Proteomes" id="UP000753196">
    <property type="component" value="Unassembled WGS sequence"/>
</dbReference>
<dbReference type="InterPro" id="IPR008144">
    <property type="entry name" value="Guanylate_kin-like_dom"/>
</dbReference>
<organism evidence="2 3">
    <name type="scientific">Candidatus Sungiibacteriota bacterium</name>
    <dbReference type="NCBI Taxonomy" id="2750080"/>
    <lineage>
        <taxon>Bacteria</taxon>
        <taxon>Candidatus Sungiibacteriota</taxon>
    </lineage>
</organism>
<protein>
    <recommendedName>
        <fullName evidence="1">Guanylate kinase-like domain-containing protein</fullName>
    </recommendedName>
</protein>
<dbReference type="EMBL" id="JACQCR010000019">
    <property type="protein sequence ID" value="MBI3630875.1"/>
    <property type="molecule type" value="Genomic_DNA"/>
</dbReference>
<dbReference type="AlphaFoldDB" id="A0A932QXX5"/>
<feature type="non-terminal residue" evidence="2">
    <location>
        <position position="68"/>
    </location>
</feature>
<accession>A0A932QXX5</accession>
<gene>
    <name evidence="2" type="ORF">HY221_00880</name>
</gene>
<sequence length="68" mass="7389">MELAQLKQLLKGKALLLLTGPNGAGKGTIADLLLKDTSLGIEKVCLHTTNPVRSNEGSEKEYFYISQE</sequence>
<dbReference type="PROSITE" id="PS50052">
    <property type="entry name" value="GUANYLATE_KINASE_2"/>
    <property type="match status" value="1"/>
</dbReference>
<dbReference type="Pfam" id="PF00625">
    <property type="entry name" value="Guanylate_kin"/>
    <property type="match status" value="1"/>
</dbReference>
<feature type="domain" description="Guanylate kinase-like" evidence="1">
    <location>
        <begin position="13"/>
        <end position="68"/>
    </location>
</feature>
<dbReference type="InterPro" id="IPR008145">
    <property type="entry name" value="GK/Ca_channel_bsu"/>
</dbReference>
<evidence type="ECO:0000313" key="3">
    <source>
        <dbReference type="Proteomes" id="UP000753196"/>
    </source>
</evidence>
<comment type="caution">
    <text evidence="2">The sequence shown here is derived from an EMBL/GenBank/DDBJ whole genome shotgun (WGS) entry which is preliminary data.</text>
</comment>
<evidence type="ECO:0000259" key="1">
    <source>
        <dbReference type="PROSITE" id="PS50052"/>
    </source>
</evidence>
<dbReference type="Gene3D" id="3.40.50.300">
    <property type="entry name" value="P-loop containing nucleotide triphosphate hydrolases"/>
    <property type="match status" value="1"/>
</dbReference>
<dbReference type="SUPFAM" id="SSF52540">
    <property type="entry name" value="P-loop containing nucleoside triphosphate hydrolases"/>
    <property type="match status" value="1"/>
</dbReference>
<evidence type="ECO:0000313" key="2">
    <source>
        <dbReference type="EMBL" id="MBI3630875.1"/>
    </source>
</evidence>
<dbReference type="InterPro" id="IPR027417">
    <property type="entry name" value="P-loop_NTPase"/>
</dbReference>
<reference evidence="2" key="1">
    <citation type="submission" date="2020-07" db="EMBL/GenBank/DDBJ databases">
        <title>Huge and variable diversity of episymbiotic CPR bacteria and DPANN archaea in groundwater ecosystems.</title>
        <authorList>
            <person name="He C.Y."/>
            <person name="Keren R."/>
            <person name="Whittaker M."/>
            <person name="Farag I.F."/>
            <person name="Doudna J."/>
            <person name="Cate J.H.D."/>
            <person name="Banfield J.F."/>
        </authorList>
    </citation>
    <scope>NUCLEOTIDE SEQUENCE</scope>
    <source>
        <strain evidence="2">NC_groundwater_973_Pr1_S-0.2um_54_13</strain>
    </source>
</reference>
<name>A0A932QXX5_9BACT</name>